<evidence type="ECO:0000313" key="1">
    <source>
        <dbReference type="EMBL" id="TFC94571.1"/>
    </source>
</evidence>
<sequence length="204" mass="21863">MAYTVDEQIGPFWVGDVPLTATTLSLTDQDGNAVDLAPVTGVTAQVGAVSLTASVVADTIVIVWPLVSLFAVEGISSLELKLTTATGSVTVEPVEFVVQSRSGWHSLDTARRDWRDAPDSDAGLYVLLDTARVQVQQFAPVTVAGAVPLRYKQAQLMQARNVWNAAKSDTSNQMGADGFTVHVFPMDWTVKNIIRPKNPVPVVA</sequence>
<dbReference type="Proteomes" id="UP000297853">
    <property type="component" value="Unassembled WGS sequence"/>
</dbReference>
<comment type="caution">
    <text evidence="1">The sequence shown here is derived from an EMBL/GenBank/DDBJ whole genome shotgun (WGS) entry which is preliminary data.</text>
</comment>
<accession>A0ABY2IVC8</accession>
<reference evidence="1 2" key="1">
    <citation type="submission" date="2019-03" db="EMBL/GenBank/DDBJ databases">
        <title>Genomics of glacier-inhabiting Cryobacterium strains.</title>
        <authorList>
            <person name="Liu Q."/>
            <person name="Xin Y.-H."/>
        </authorList>
    </citation>
    <scope>NUCLEOTIDE SEQUENCE [LARGE SCALE GENOMIC DNA]</scope>
    <source>
        <strain evidence="1 2">TMT1-23-1</strain>
    </source>
</reference>
<name>A0ABY2IVC8_9MICO</name>
<dbReference type="EMBL" id="SOGQ01000083">
    <property type="protein sequence ID" value="TFC94571.1"/>
    <property type="molecule type" value="Genomic_DNA"/>
</dbReference>
<organism evidence="1 2">
    <name type="scientific">Cryobacterium sinapicolor</name>
    <dbReference type="NCBI Taxonomy" id="1259236"/>
    <lineage>
        <taxon>Bacteria</taxon>
        <taxon>Bacillati</taxon>
        <taxon>Actinomycetota</taxon>
        <taxon>Actinomycetes</taxon>
        <taxon>Micrococcales</taxon>
        <taxon>Microbacteriaceae</taxon>
        <taxon>Cryobacterium</taxon>
    </lineage>
</organism>
<evidence type="ECO:0000313" key="2">
    <source>
        <dbReference type="Proteomes" id="UP000297853"/>
    </source>
</evidence>
<keyword evidence="2" id="KW-1185">Reference proteome</keyword>
<proteinExistence type="predicted"/>
<gene>
    <name evidence="1" type="ORF">E3T28_14815</name>
</gene>
<dbReference type="RefSeq" id="WP_134432725.1">
    <property type="nucleotide sequence ID" value="NZ_SOGQ01000083.1"/>
</dbReference>
<protein>
    <submittedName>
        <fullName evidence="1">Uncharacterized protein</fullName>
    </submittedName>
</protein>